<sequence length="153" mass="17561">MTVLNAVKWEDEEGSETFATLGDLEPSGMLASLFPGAGRMTVTMQLSIPLWDHRLNRHGSPLKTKGKHDGRKRRVNLALLQQAQMHVQAMVAGWRRHRDLSVQQYAELYERAVTREGIERQRQRQERGKQNVQNSWNFTPLRNLINSPCSLSL</sequence>
<dbReference type="EMBL" id="CDMZ01001706">
    <property type="protein sequence ID" value="CEM36461.1"/>
    <property type="molecule type" value="Genomic_DNA"/>
</dbReference>
<protein>
    <submittedName>
        <fullName evidence="1">Uncharacterized protein</fullName>
    </submittedName>
</protein>
<organism evidence="1">
    <name type="scientific">Chromera velia CCMP2878</name>
    <dbReference type="NCBI Taxonomy" id="1169474"/>
    <lineage>
        <taxon>Eukaryota</taxon>
        <taxon>Sar</taxon>
        <taxon>Alveolata</taxon>
        <taxon>Colpodellida</taxon>
        <taxon>Chromeraceae</taxon>
        <taxon>Chromera</taxon>
    </lineage>
</organism>
<name>A0A0G4GZ33_9ALVE</name>
<dbReference type="VEuPathDB" id="CryptoDB:Cvel_23995"/>
<evidence type="ECO:0000313" key="1">
    <source>
        <dbReference type="EMBL" id="CEM36461.1"/>
    </source>
</evidence>
<proteinExistence type="predicted"/>
<gene>
    <name evidence="1" type="ORF">Cvel_23995</name>
</gene>
<accession>A0A0G4GZ33</accession>
<reference evidence="1" key="1">
    <citation type="submission" date="2014-11" db="EMBL/GenBank/DDBJ databases">
        <authorList>
            <person name="Otto D Thomas"/>
            <person name="Naeem Raeece"/>
        </authorList>
    </citation>
    <scope>NUCLEOTIDE SEQUENCE</scope>
</reference>
<dbReference type="AlphaFoldDB" id="A0A0G4GZ33"/>